<sequence length="404" mass="42145">MRGSKKVRKARLWAGGVALLGTAALTVPAAGAATAPVNDARGAKASVEVSTESVDALVARTGIDAGRAERYLAAQPQLVERGQALVSRLGDRSAGFYLDAPVEQPVVTVLDSAAAETVRATGGRAKMVRHTTAELRRAEEALGEAVPVPDTSWYIDTAANQVVLTIGPGARGNPGLGALQATATGLGDRVRVEHAARDMRPTAMLMGDEIRIADPGSTTGNVCSVGFNVHSLNDTKYIVTAGHCVKPNKKYYDSSGNQLGDVAESNYGGLDQTDWAVIRTNSNESWFSMVNGYGQPAQVIHDVGDRVNLAQGAQVCKSGRTTKVTCGSVVSNDSAVNYDDGTQLRHQILTKVTTEGGDSGGPLYMNGTGYGIIHGGAAFSDGSSGSYSQPVKQIFDEQGLVLNP</sequence>
<dbReference type="InterPro" id="IPR004236">
    <property type="entry name" value="Pept_S1_alpha_lytic"/>
</dbReference>
<accession>A0ABQ3TTQ8</accession>
<feature type="signal peptide" evidence="8">
    <location>
        <begin position="1"/>
        <end position="29"/>
    </location>
</feature>
<dbReference type="EMBL" id="BNEK01000002">
    <property type="protein sequence ID" value="GHJ26704.1"/>
    <property type="molecule type" value="Genomic_DNA"/>
</dbReference>
<dbReference type="InterPro" id="IPR018114">
    <property type="entry name" value="TRYPSIN_HIS"/>
</dbReference>
<dbReference type="RefSeq" id="WP_060950306.1">
    <property type="nucleotide sequence ID" value="NZ_BBON01000056.1"/>
</dbReference>
<dbReference type="PRINTS" id="PR00861">
    <property type="entry name" value="ALYTICPTASE"/>
</dbReference>
<keyword evidence="4" id="KW-0378">Hydrolase</keyword>
<dbReference type="InterPro" id="IPR043504">
    <property type="entry name" value="Peptidase_S1_PA_chymotrypsin"/>
</dbReference>
<keyword evidence="5" id="KW-0720">Serine protease</keyword>
<dbReference type="GO" id="GO:0006508">
    <property type="term" value="P:proteolysis"/>
    <property type="evidence" value="ECO:0007669"/>
    <property type="project" value="UniProtKB-KW"/>
</dbReference>
<dbReference type="PIRSF" id="PIRSF001134">
    <property type="entry name" value="Streptogrisin"/>
    <property type="match status" value="1"/>
</dbReference>
<evidence type="ECO:0000256" key="7">
    <source>
        <dbReference type="ARBA" id="ARBA00023157"/>
    </source>
</evidence>
<keyword evidence="3 8" id="KW-0732">Signal</keyword>
<dbReference type="GO" id="GO:0008233">
    <property type="term" value="F:peptidase activity"/>
    <property type="evidence" value="ECO:0007669"/>
    <property type="project" value="UniProtKB-KW"/>
</dbReference>
<dbReference type="Gene3D" id="2.40.10.10">
    <property type="entry name" value="Trypsin-like serine proteases"/>
    <property type="match status" value="2"/>
</dbReference>
<feature type="domain" description="Peptidase S1A alpha-lytic prodomain" evidence="10">
    <location>
        <begin position="130"/>
        <end position="173"/>
    </location>
</feature>
<evidence type="ECO:0000259" key="9">
    <source>
        <dbReference type="Pfam" id="PF00089"/>
    </source>
</evidence>
<evidence type="ECO:0000259" key="10">
    <source>
        <dbReference type="Pfam" id="PF02983"/>
    </source>
</evidence>
<comment type="similarity">
    <text evidence="1">Belongs to the peptidase S1 family.</text>
</comment>
<evidence type="ECO:0000256" key="5">
    <source>
        <dbReference type="ARBA" id="ARBA00022825"/>
    </source>
</evidence>
<comment type="caution">
    <text evidence="11">The sequence shown here is derived from an EMBL/GenBank/DDBJ whole genome shotgun (WGS) entry which is preliminary data.</text>
</comment>
<feature type="domain" description="Peptidase S1" evidence="9">
    <location>
        <begin position="231"/>
        <end position="392"/>
    </location>
</feature>
<evidence type="ECO:0000313" key="12">
    <source>
        <dbReference type="Proteomes" id="UP001054854"/>
    </source>
</evidence>
<dbReference type="Pfam" id="PF00089">
    <property type="entry name" value="Trypsin"/>
    <property type="match status" value="1"/>
</dbReference>
<evidence type="ECO:0000313" key="11">
    <source>
        <dbReference type="EMBL" id="GHJ26704.1"/>
    </source>
</evidence>
<evidence type="ECO:0000256" key="6">
    <source>
        <dbReference type="ARBA" id="ARBA00023145"/>
    </source>
</evidence>
<dbReference type="SUPFAM" id="SSF50494">
    <property type="entry name" value="Trypsin-like serine proteases"/>
    <property type="match status" value="1"/>
</dbReference>
<organism evidence="11 12">
    <name type="scientific">Streptomyces hygroscopicus</name>
    <dbReference type="NCBI Taxonomy" id="1912"/>
    <lineage>
        <taxon>Bacteria</taxon>
        <taxon>Bacillati</taxon>
        <taxon>Actinomycetota</taxon>
        <taxon>Actinomycetes</taxon>
        <taxon>Kitasatosporales</taxon>
        <taxon>Streptomycetaceae</taxon>
        <taxon>Streptomyces</taxon>
        <taxon>Streptomyces violaceusniger group</taxon>
    </lineage>
</organism>
<keyword evidence="2 11" id="KW-0645">Protease</keyword>
<proteinExistence type="inferred from homology"/>
<keyword evidence="7" id="KW-1015">Disulfide bond</keyword>
<dbReference type="Pfam" id="PF02983">
    <property type="entry name" value="Pro_Al_protease"/>
    <property type="match status" value="1"/>
</dbReference>
<dbReference type="PROSITE" id="PS00135">
    <property type="entry name" value="TRYPSIN_SER"/>
    <property type="match status" value="1"/>
</dbReference>
<dbReference type="InterPro" id="IPR001254">
    <property type="entry name" value="Trypsin_dom"/>
</dbReference>
<keyword evidence="12" id="KW-1185">Reference proteome</keyword>
<evidence type="ECO:0000256" key="1">
    <source>
        <dbReference type="ARBA" id="ARBA00007664"/>
    </source>
</evidence>
<keyword evidence="6" id="KW-0865">Zymogen</keyword>
<dbReference type="InterPro" id="IPR001316">
    <property type="entry name" value="Pept_S1A_streptogrisin"/>
</dbReference>
<evidence type="ECO:0000256" key="4">
    <source>
        <dbReference type="ARBA" id="ARBA00022801"/>
    </source>
</evidence>
<dbReference type="Proteomes" id="UP001054854">
    <property type="component" value="Unassembled WGS sequence"/>
</dbReference>
<gene>
    <name evidence="11" type="ORF">TPA0910_11370</name>
</gene>
<feature type="chain" id="PRO_5045040977" evidence="8">
    <location>
        <begin position="30"/>
        <end position="404"/>
    </location>
</feature>
<protein>
    <submittedName>
        <fullName evidence="11">Serine protease</fullName>
    </submittedName>
</protein>
<reference evidence="11" key="1">
    <citation type="submission" date="2024-05" db="EMBL/GenBank/DDBJ databases">
        <title>Whole genome shotgun sequence of Streptomyces hygroscopicus NBRC 113678.</title>
        <authorList>
            <person name="Komaki H."/>
            <person name="Tamura T."/>
        </authorList>
    </citation>
    <scope>NUCLEOTIDE SEQUENCE</scope>
    <source>
        <strain evidence="11">N11-34</strain>
    </source>
</reference>
<evidence type="ECO:0000256" key="2">
    <source>
        <dbReference type="ARBA" id="ARBA00022670"/>
    </source>
</evidence>
<evidence type="ECO:0000256" key="3">
    <source>
        <dbReference type="ARBA" id="ARBA00022729"/>
    </source>
</evidence>
<dbReference type="CDD" id="cd21112">
    <property type="entry name" value="alphaLP-like"/>
    <property type="match status" value="1"/>
</dbReference>
<name>A0ABQ3TTQ8_STRHY</name>
<dbReference type="PROSITE" id="PS00134">
    <property type="entry name" value="TRYPSIN_HIS"/>
    <property type="match status" value="1"/>
</dbReference>
<dbReference type="InterPro" id="IPR009003">
    <property type="entry name" value="Peptidase_S1_PA"/>
</dbReference>
<dbReference type="InterPro" id="IPR033116">
    <property type="entry name" value="TRYPSIN_SER"/>
</dbReference>
<evidence type="ECO:0000256" key="8">
    <source>
        <dbReference type="SAM" id="SignalP"/>
    </source>
</evidence>